<keyword evidence="2" id="KW-1185">Reference proteome</keyword>
<evidence type="ECO:0000313" key="2">
    <source>
        <dbReference type="Proteomes" id="UP000187203"/>
    </source>
</evidence>
<name>A0A1R3KUS6_9ROSI</name>
<sequence length="115" mass="13012">MCAKRNFFFGVKSLMKRVKGNVMEGEVVCQRFFSRRKSVYCVMCVYVSPRVVDRDGQLLLEAGCVVRRCSGRCVEVSVVVVYSVWSVEGVVGGFQCVDGEERGVEVGEKMRVRER</sequence>
<protein>
    <submittedName>
        <fullName evidence="1">Uncharacterized protein</fullName>
    </submittedName>
</protein>
<evidence type="ECO:0000313" key="1">
    <source>
        <dbReference type="EMBL" id="OMP10825.1"/>
    </source>
</evidence>
<proteinExistence type="predicted"/>
<dbReference type="EMBL" id="AWUE01011235">
    <property type="protein sequence ID" value="OMP10825.1"/>
    <property type="molecule type" value="Genomic_DNA"/>
</dbReference>
<comment type="caution">
    <text evidence="1">The sequence shown here is derived from an EMBL/GenBank/DDBJ whole genome shotgun (WGS) entry which is preliminary data.</text>
</comment>
<reference evidence="2" key="1">
    <citation type="submission" date="2013-09" db="EMBL/GenBank/DDBJ databases">
        <title>Corchorus olitorius genome sequencing.</title>
        <authorList>
            <person name="Alam M."/>
            <person name="Haque M.S."/>
            <person name="Islam M.S."/>
            <person name="Emdad E.M."/>
            <person name="Islam M.M."/>
            <person name="Ahmed B."/>
            <person name="Halim A."/>
            <person name="Hossen Q.M.M."/>
            <person name="Hossain M.Z."/>
            <person name="Ahmed R."/>
            <person name="Khan M.M."/>
            <person name="Islam R."/>
            <person name="Rashid M.M."/>
            <person name="Khan S.A."/>
            <person name="Rahman M.S."/>
            <person name="Alam M."/>
            <person name="Yahiya A.S."/>
            <person name="Khan M.S."/>
            <person name="Azam M.S."/>
            <person name="Haque T."/>
            <person name="Lashkar M.Z.H."/>
            <person name="Akhand A.I."/>
            <person name="Morshed G."/>
            <person name="Roy S."/>
            <person name="Uddin K.S."/>
            <person name="Rabeya T."/>
            <person name="Hossain A.S."/>
            <person name="Chowdhury A."/>
            <person name="Snigdha A.R."/>
            <person name="Mortoza M.S."/>
            <person name="Matin S.A."/>
            <person name="Hoque S.M.E."/>
            <person name="Islam M.K."/>
            <person name="Roy D.K."/>
            <person name="Haider R."/>
            <person name="Moosa M.M."/>
            <person name="Elias S.M."/>
            <person name="Hasan A.M."/>
            <person name="Jahan S."/>
            <person name="Shafiuddin M."/>
            <person name="Mahmood N."/>
            <person name="Shommy N.S."/>
        </authorList>
    </citation>
    <scope>NUCLEOTIDE SEQUENCE [LARGE SCALE GENOMIC DNA]</scope>
    <source>
        <strain evidence="2">cv. O-4</strain>
    </source>
</reference>
<dbReference type="Proteomes" id="UP000187203">
    <property type="component" value="Unassembled WGS sequence"/>
</dbReference>
<gene>
    <name evidence="1" type="ORF">COLO4_04240</name>
</gene>
<organism evidence="1 2">
    <name type="scientific">Corchorus olitorius</name>
    <dbReference type="NCBI Taxonomy" id="93759"/>
    <lineage>
        <taxon>Eukaryota</taxon>
        <taxon>Viridiplantae</taxon>
        <taxon>Streptophyta</taxon>
        <taxon>Embryophyta</taxon>
        <taxon>Tracheophyta</taxon>
        <taxon>Spermatophyta</taxon>
        <taxon>Magnoliopsida</taxon>
        <taxon>eudicotyledons</taxon>
        <taxon>Gunneridae</taxon>
        <taxon>Pentapetalae</taxon>
        <taxon>rosids</taxon>
        <taxon>malvids</taxon>
        <taxon>Malvales</taxon>
        <taxon>Malvaceae</taxon>
        <taxon>Grewioideae</taxon>
        <taxon>Apeibeae</taxon>
        <taxon>Corchorus</taxon>
    </lineage>
</organism>
<dbReference type="AlphaFoldDB" id="A0A1R3KUS6"/>
<accession>A0A1R3KUS6</accession>